<dbReference type="Gene3D" id="3.50.4.10">
    <property type="entry name" value="Hepatocyte Growth Factor"/>
    <property type="match status" value="1"/>
</dbReference>
<feature type="disulfide bond" evidence="9">
    <location>
        <begin position="1723"/>
        <end position="1741"/>
    </location>
</feature>
<feature type="compositionally biased region" description="Low complexity" evidence="13">
    <location>
        <begin position="1022"/>
        <end position="1034"/>
    </location>
</feature>
<dbReference type="PROSITE" id="PS50068">
    <property type="entry name" value="LDLRA_2"/>
    <property type="match status" value="3"/>
</dbReference>
<evidence type="ECO:0000256" key="1">
    <source>
        <dbReference type="ARBA" id="ARBA00022572"/>
    </source>
</evidence>
<dbReference type="InterPro" id="IPR036055">
    <property type="entry name" value="LDL_receptor-like_sf"/>
</dbReference>
<dbReference type="PROSITE" id="PS00420">
    <property type="entry name" value="SRCR_1"/>
    <property type="match status" value="2"/>
</dbReference>
<dbReference type="InterPro" id="IPR036508">
    <property type="entry name" value="Chitin-bd_dom_sf"/>
</dbReference>
<dbReference type="GO" id="GO:0005576">
    <property type="term" value="C:extracellular region"/>
    <property type="evidence" value="ECO:0007669"/>
    <property type="project" value="InterPro"/>
</dbReference>
<evidence type="ECO:0000256" key="11">
    <source>
        <dbReference type="RuleBase" id="RU003945"/>
    </source>
</evidence>
<keyword evidence="4 12" id="KW-0378">Hydrolase</keyword>
<dbReference type="InterPro" id="IPR002557">
    <property type="entry name" value="Chitin-bd_dom"/>
</dbReference>
<dbReference type="CDD" id="cd00190">
    <property type="entry name" value="Tryp_SPc"/>
    <property type="match status" value="1"/>
</dbReference>
<dbReference type="PANTHER" id="PTHR48071">
    <property type="entry name" value="SRCR DOMAIN-CONTAINING PROTEIN"/>
    <property type="match status" value="1"/>
</dbReference>
<dbReference type="Gene3D" id="2.40.20.10">
    <property type="entry name" value="Plasminogen Kringle 4"/>
    <property type="match status" value="1"/>
</dbReference>
<dbReference type="InterPro" id="IPR009003">
    <property type="entry name" value="Peptidase_S1_PA"/>
</dbReference>
<evidence type="ECO:0000256" key="13">
    <source>
        <dbReference type="SAM" id="MobiDB-lite"/>
    </source>
</evidence>
<evidence type="ECO:0000256" key="5">
    <source>
        <dbReference type="ARBA" id="ARBA00022825"/>
    </source>
</evidence>
<keyword evidence="11 14" id="KW-0812">Transmembrane</keyword>
<dbReference type="PRINTS" id="PR00018">
    <property type="entry name" value="KRINGLE"/>
</dbReference>
<feature type="transmembrane region" description="Helical" evidence="14">
    <location>
        <begin position="93"/>
        <end position="115"/>
    </location>
</feature>
<dbReference type="PROSITE" id="PS50287">
    <property type="entry name" value="SRCR_2"/>
    <property type="match status" value="3"/>
</dbReference>
<evidence type="ECO:0000256" key="9">
    <source>
        <dbReference type="PROSITE-ProRule" id="PRU00124"/>
    </source>
</evidence>
<dbReference type="SUPFAM" id="SSF57625">
    <property type="entry name" value="Invertebrate chitin-binding proteins"/>
    <property type="match status" value="2"/>
</dbReference>
<dbReference type="PROSITE" id="PS50940">
    <property type="entry name" value="CHIT_BIND_II"/>
    <property type="match status" value="2"/>
</dbReference>
<evidence type="ECO:0000256" key="7">
    <source>
        <dbReference type="ARBA" id="ARBA00023180"/>
    </source>
</evidence>
<dbReference type="SUPFAM" id="SSF57424">
    <property type="entry name" value="LDL receptor-like module"/>
    <property type="match status" value="3"/>
</dbReference>
<feature type="compositionally biased region" description="Polar residues" evidence="13">
    <location>
        <begin position="654"/>
        <end position="670"/>
    </location>
</feature>
<dbReference type="SMART" id="SM00034">
    <property type="entry name" value="CLECT"/>
    <property type="match status" value="1"/>
</dbReference>
<feature type="disulfide bond" evidence="9">
    <location>
        <begin position="1605"/>
        <end position="1623"/>
    </location>
</feature>
<feature type="disulfide bond" evidence="10">
    <location>
        <begin position="1981"/>
        <end position="1991"/>
    </location>
</feature>
<feature type="disulfide bond" evidence="10">
    <location>
        <begin position="1937"/>
        <end position="2001"/>
    </location>
</feature>
<feature type="domain" description="Kringle" evidence="16">
    <location>
        <begin position="1496"/>
        <end position="1580"/>
    </location>
</feature>
<gene>
    <name evidence="21" type="ORF">AGLY_007208</name>
</gene>
<feature type="disulfide bond" evidence="9">
    <location>
        <begin position="1867"/>
        <end position="1879"/>
    </location>
</feature>
<keyword evidence="14" id="KW-1133">Transmembrane helix</keyword>
<dbReference type="Proteomes" id="UP000475862">
    <property type="component" value="Unassembled WGS sequence"/>
</dbReference>
<dbReference type="InterPro" id="IPR000001">
    <property type="entry name" value="Kringle"/>
</dbReference>
<dbReference type="Pfam" id="PF00057">
    <property type="entry name" value="Ldl_recept_a"/>
    <property type="match status" value="3"/>
</dbReference>
<evidence type="ECO:0008006" key="23">
    <source>
        <dbReference type="Google" id="ProtNLM"/>
    </source>
</evidence>
<dbReference type="PRINTS" id="PR00261">
    <property type="entry name" value="LDLRECEPTOR"/>
</dbReference>
<dbReference type="InterPro" id="IPR043504">
    <property type="entry name" value="Peptidase_S1_PA_chymotrypsin"/>
</dbReference>
<name>A0A6G0TNX1_APHGL</name>
<dbReference type="Pfam" id="PF02096">
    <property type="entry name" value="60KD_IMP"/>
    <property type="match status" value="1"/>
</dbReference>
<dbReference type="CDD" id="cd00112">
    <property type="entry name" value="LDLa"/>
    <property type="match status" value="3"/>
</dbReference>
<dbReference type="GO" id="GO:0008061">
    <property type="term" value="F:chitin binding"/>
    <property type="evidence" value="ECO:0007669"/>
    <property type="project" value="InterPro"/>
</dbReference>
<keyword evidence="1 8" id="KW-0420">Kringle</keyword>
<evidence type="ECO:0000259" key="18">
    <source>
        <dbReference type="PROSITE" id="PS50287"/>
    </source>
</evidence>
<feature type="compositionally biased region" description="Polar residues" evidence="13">
    <location>
        <begin position="731"/>
        <end position="743"/>
    </location>
</feature>
<evidence type="ECO:0000256" key="14">
    <source>
        <dbReference type="SAM" id="Phobius"/>
    </source>
</evidence>
<dbReference type="InterPro" id="IPR033116">
    <property type="entry name" value="TRYPSIN_SER"/>
</dbReference>
<dbReference type="OrthoDB" id="6020543at2759"/>
<feature type="region of interest" description="Disordered" evidence="13">
    <location>
        <begin position="994"/>
        <end position="1035"/>
    </location>
</feature>
<evidence type="ECO:0000259" key="20">
    <source>
        <dbReference type="PROSITE" id="PS50948"/>
    </source>
</evidence>
<keyword evidence="6 10" id="KW-1015">Disulfide bond</keyword>
<dbReference type="SUPFAM" id="SSF56487">
    <property type="entry name" value="SRCR-like"/>
    <property type="match status" value="3"/>
</dbReference>
<sequence length="2306" mass="259092">MILQTLCTRQTNLRKFIDCRRLSYYMKRPNPCSSLQSLHSKNNNFYICSLNRSVTSVSSITFPSWFMALSNSTPVAYAQQFIISFHEFTGTPWWATIMLSAVTLRLVITLPLTVYQHYNNSKLENLSIEFQSTVKEIQKEVVKSLKLNKWPENKAKRVYNKAVKQYWNELIVKENCHPAKSTIVVWVQLPLWICMSIATRNLTLMLPPSDDAVTRFYQLAEGGILWFTNLTAIDPTMCLPLIMCISNLMIIEVQTQSRNKEPTRNQKIITNVFRGLTIIMMPLSCFLPSGVSLYWTASSIYGLSQNLFLLSPQVRKCFGIPKTPYNNEHPYKYILHKTKSNLNVRINMKSCTTFVILLFLHNEALHTIHYTNAVTKPSLTEEHLNWNAFNGNVNSGVKNGGLRGNNQPEIKPIASSIYKQQTPSSQDINNENNVVLSDGKNCPSKTTGLFPIQSDCQKFLNCFKGRGYVQSCGPGTLFNPNSLECDFPAKVQCLDGNPSKIDSSFINRNPSQNFDLNAETSNQDRVFISNANEYQPQSTNQYQPQPSNQYQPQSTNQYQPQPSNQYQPQSTNQYQPQSTNQYQPQSTNPLVGTQFIVEGQNSNTDTSQHFGSAVNTDYGLQTGESKPLYGSSFVVNGYTQQNTEVQSQQFYPNEQNHNFAPQNTPGQQEFLSRLPPRSESAISNTNYPGQIQQQSPNRQNFIQNPSTQFEPVNRNPNYQGPIQQQFPIQQNYNKNPSRTNPNEYVNPEQGIKPFSKGQSSLPNQNNYGIPNNYGSVQETQSTYLSEQEQINQQKNKIRFPSPYQPSFQNSYNGNQKPITSNPSTVNPNSWIRGQLKVKQGSSLSSYPSANEESEYEGFQTPNNLFNKPASTFDLGNKQQIEHNKPNSFPNSYDSSGYTSQTNINYGQQSSIPNGQVYNSKSSPDYLAHPKVSESEQQQYLNPIAQDRQTNRDSKTNKQFKIVVSNISKPIDNIEQSKSNSELNFNRDSFGKKLSNNYNDIQYPKQKENSGKVQSPSYTDNIQSPSQESPVYSSSATNSKCPNGFSGIKPHPTECSKFLSCANGRTFEMDCGPGTLFNPTISVCDHPYNVECNQFVRTTSTTVEDDFIMYTTPTPVQEDYTPPIDVRREFDQETSNSDVVTETEPLENHNQAVLETLPIENKQSKILRNPSSIDLPDNILQNSSIIYTPPKIMNNNIVVRIDLKPNSTQSIRLRGGPKNSEGFLQVQEKPFQWGVVCDELNSWTIEKADIVCKQLGFKRGAEQTWQGLTVTTDNPTRLLRNIGVTKVTCNGQESVFHNCKLQNDKTCNVERDAVWVKCRSNSGSECQPEEVSYDGKCYKLFVPVPEKQSKVQDIGYSKAEALEHCLKRGGKLLDIGSQKENDFISEWLSRQKTESPILTSGVGVSLLGSPIWIWEGTENPFVYQNWWPGWEFKKVLSPNIQSNRALCIVLQKAFPCPSNPNSTKLCDSEYYYWEAIDCGTKTDRLPYVCERDVDDIGCVNGAGSDYIGSANTTSSGNACLFWEDQQVLVAMKYRVSEKTRRSLLIKHNKCRNPDGTDLLPWCYVQTSNGIVRSEFCDIPVCDAASKSPKVSRMIEEPKCETGFFECQPNECITQAWVCDNQADCSNGMDEKNCSNIMDNFIKTSEARLTNHEAEKWLHTTVNTCANRCMQADGFVCQSFSHNKNDQTCILNERTKSDTTTVLESDKDWDYYETDKALCIGKFICENGNCVDKSKECDGHNDCGDRSDETKCTKDMMGYEIRLMGGNTTNEGRVEVKILGEWGVICDDKFDLREANVICRELGFLNSVAVKPNSYYGMPNQTRFVLDDLDCNGTENSLYSCQFKEWGVHDCNAQESAGVVCRVAGGKACSSDEFECKSGECVPVRFLCDSYTDCNDGSDEFPEHCNSSLEIRLVGGNERRAGMEGRVEVRQFGVWGTVCDDDFGTNEALVICNALGFKGTAEFKKEAAFGPGNGLIWLDQLRCVGNETSLEHCLHEKWGQHNCKHSEDVSVICHSDSKKTNDTQETTTKITLPKKKNLKELLSNQCGRRLVTVPKSVGMVQQRIASGFKTERGDHPWQASIRSRTPAGQTEHVCGAVIISRYHVLTAAHCVRDLDKDFYYVRIGDYNMGTLEDSEQDIYIDEIYIHENFEVGVKLNNDIAVIKLKTTGAGVKFNQYVQPICLPTEIIKLNSNMNCTITGWGSDGSISSSFANILRSASVPIIDMKICKAAYVYGKSTISNGMFCAGNLDGGADACQGDSGGPMVCSTELGETVMGITSWGYGCGRANKPGVYTNVLFYEEWLSKTLLK</sequence>
<feature type="disulfide bond" evidence="10">
    <location>
        <begin position="1950"/>
        <end position="2011"/>
    </location>
</feature>
<dbReference type="InterPro" id="IPR028055">
    <property type="entry name" value="YidC/Oxa/ALB_C"/>
</dbReference>
<feature type="region of interest" description="Disordered" evidence="13">
    <location>
        <begin position="798"/>
        <end position="936"/>
    </location>
</feature>
<dbReference type="InterPro" id="IPR002172">
    <property type="entry name" value="LDrepeatLR_classA_rpt"/>
</dbReference>
<evidence type="ECO:0000256" key="3">
    <source>
        <dbReference type="ARBA" id="ARBA00022737"/>
    </source>
</evidence>
<feature type="compositionally biased region" description="Polar residues" evidence="13">
    <location>
        <begin position="885"/>
        <end position="922"/>
    </location>
</feature>
<evidence type="ECO:0000259" key="16">
    <source>
        <dbReference type="PROSITE" id="PS50070"/>
    </source>
</evidence>
<feature type="disulfide bond" evidence="9">
    <location>
        <begin position="1874"/>
        <end position="1892"/>
    </location>
</feature>
<organism evidence="21 22">
    <name type="scientific">Aphis glycines</name>
    <name type="common">Soybean aphid</name>
    <dbReference type="NCBI Taxonomy" id="307491"/>
    <lineage>
        <taxon>Eukaryota</taxon>
        <taxon>Metazoa</taxon>
        <taxon>Ecdysozoa</taxon>
        <taxon>Arthropoda</taxon>
        <taxon>Hexapoda</taxon>
        <taxon>Insecta</taxon>
        <taxon>Pterygota</taxon>
        <taxon>Neoptera</taxon>
        <taxon>Paraneoptera</taxon>
        <taxon>Hemiptera</taxon>
        <taxon>Sternorrhyncha</taxon>
        <taxon>Aphidomorpha</taxon>
        <taxon>Aphidoidea</taxon>
        <taxon>Aphididae</taxon>
        <taxon>Aphidini</taxon>
        <taxon>Aphis</taxon>
        <taxon>Aphis</taxon>
    </lineage>
</organism>
<keyword evidence="14" id="KW-0472">Membrane</keyword>
<dbReference type="SMART" id="SM00192">
    <property type="entry name" value="LDLa"/>
    <property type="match status" value="3"/>
</dbReference>
<dbReference type="SMART" id="SM00130">
    <property type="entry name" value="KR"/>
    <property type="match status" value="1"/>
</dbReference>
<dbReference type="CDD" id="cd20069">
    <property type="entry name" value="5TM_Oxa1-like"/>
    <property type="match status" value="1"/>
</dbReference>
<accession>A0A6G0TNX1</accession>
<evidence type="ECO:0000256" key="12">
    <source>
        <dbReference type="RuleBase" id="RU363034"/>
    </source>
</evidence>
<dbReference type="InterPro" id="IPR038178">
    <property type="entry name" value="Kringle_sf"/>
</dbReference>
<dbReference type="InterPro" id="IPR001190">
    <property type="entry name" value="SRCR"/>
</dbReference>
<dbReference type="Pfam" id="PF00051">
    <property type="entry name" value="Kringle"/>
    <property type="match status" value="1"/>
</dbReference>
<feature type="disulfide bond" evidence="9">
    <location>
        <begin position="1735"/>
        <end position="1750"/>
    </location>
</feature>
<feature type="domain" description="SRCR" evidence="18">
    <location>
        <begin position="1759"/>
        <end position="1860"/>
    </location>
</feature>
<dbReference type="PROSITE" id="PS00134">
    <property type="entry name" value="TRYPSIN_HIS"/>
    <property type="match status" value="1"/>
</dbReference>
<keyword evidence="3" id="KW-0677">Repeat</keyword>
<feature type="transmembrane region" description="Helical" evidence="14">
    <location>
        <begin position="183"/>
        <end position="204"/>
    </location>
</feature>
<keyword evidence="7" id="KW-0325">Glycoprotein</keyword>
<evidence type="ECO:0000259" key="17">
    <source>
        <dbReference type="PROSITE" id="PS50240"/>
    </source>
</evidence>
<dbReference type="SMART" id="SM00494">
    <property type="entry name" value="ChtBD2"/>
    <property type="match status" value="2"/>
</dbReference>
<feature type="domain" description="Chitin-binding type-2" evidence="19">
    <location>
        <begin position="439"/>
        <end position="495"/>
    </location>
</feature>
<dbReference type="Pfam" id="PF00024">
    <property type="entry name" value="PAN_1"/>
    <property type="match status" value="1"/>
</dbReference>
<dbReference type="PROSITE" id="PS50041">
    <property type="entry name" value="C_TYPE_LECTIN_2"/>
    <property type="match status" value="1"/>
</dbReference>
<dbReference type="GO" id="GO:0016020">
    <property type="term" value="C:membrane"/>
    <property type="evidence" value="ECO:0007669"/>
    <property type="project" value="UniProtKB-SubCell"/>
</dbReference>
<dbReference type="PROSITE" id="PS50948">
    <property type="entry name" value="PAN"/>
    <property type="match status" value="1"/>
</dbReference>
<dbReference type="Pfam" id="PF01607">
    <property type="entry name" value="CBM_14"/>
    <property type="match status" value="2"/>
</dbReference>
<dbReference type="Gene3D" id="4.10.400.10">
    <property type="entry name" value="Low-density Lipoprotein Receptor"/>
    <property type="match status" value="3"/>
</dbReference>
<evidence type="ECO:0000256" key="4">
    <source>
        <dbReference type="ARBA" id="ARBA00022801"/>
    </source>
</evidence>
<dbReference type="PANTHER" id="PTHR48071:SF18">
    <property type="entry name" value="DELETED IN MALIGNANT BRAIN TUMORS 1 PROTEIN-RELATED"/>
    <property type="match status" value="1"/>
</dbReference>
<feature type="domain" description="Apple" evidence="20">
    <location>
        <begin position="1632"/>
        <end position="1717"/>
    </location>
</feature>
<feature type="domain" description="SRCR" evidence="18">
    <location>
        <begin position="1210"/>
        <end position="1318"/>
    </location>
</feature>
<dbReference type="PROSITE" id="PS50070">
    <property type="entry name" value="KRINGLE_2"/>
    <property type="match status" value="1"/>
</dbReference>
<feature type="region of interest" description="Disordered" evidence="13">
    <location>
        <begin position="654"/>
        <end position="775"/>
    </location>
</feature>
<dbReference type="FunFam" id="3.10.250.10:FF:000026">
    <property type="entry name" value="Tequila, isoform D"/>
    <property type="match status" value="2"/>
</dbReference>
<evidence type="ECO:0000259" key="15">
    <source>
        <dbReference type="PROSITE" id="PS50041"/>
    </source>
</evidence>
<feature type="compositionally biased region" description="Polar residues" evidence="13">
    <location>
        <begin position="839"/>
        <end position="850"/>
    </location>
</feature>
<dbReference type="Pfam" id="PF00530">
    <property type="entry name" value="SRCR"/>
    <property type="match status" value="3"/>
</dbReference>
<dbReference type="GO" id="GO:0004252">
    <property type="term" value="F:serine-type endopeptidase activity"/>
    <property type="evidence" value="ECO:0007669"/>
    <property type="project" value="InterPro"/>
</dbReference>
<dbReference type="SUPFAM" id="SSF50494">
    <property type="entry name" value="Trypsin-like serine proteases"/>
    <property type="match status" value="1"/>
</dbReference>
<dbReference type="InterPro" id="IPR036772">
    <property type="entry name" value="SRCR-like_dom_sf"/>
</dbReference>
<dbReference type="SMART" id="SM00473">
    <property type="entry name" value="PAN_AP"/>
    <property type="match status" value="1"/>
</dbReference>
<feature type="domain" description="Peptidase S1" evidence="17">
    <location>
        <begin position="2062"/>
        <end position="2305"/>
    </location>
</feature>
<comment type="similarity">
    <text evidence="11">Belongs to the OXA1/ALB3/YidC family.</text>
</comment>
<feature type="transmembrane region" description="Helical" evidence="14">
    <location>
        <begin position="272"/>
        <end position="295"/>
    </location>
</feature>
<evidence type="ECO:0000256" key="10">
    <source>
        <dbReference type="PROSITE-ProRule" id="PRU00196"/>
    </source>
</evidence>
<dbReference type="Gene3D" id="2.40.10.10">
    <property type="entry name" value="Trypsin-like serine proteases"/>
    <property type="match status" value="1"/>
</dbReference>
<feature type="compositionally biased region" description="Polar residues" evidence="13">
    <location>
        <begin position="1010"/>
        <end position="1021"/>
    </location>
</feature>
<dbReference type="SMART" id="SM00202">
    <property type="entry name" value="SR"/>
    <property type="match status" value="3"/>
</dbReference>
<dbReference type="GO" id="GO:0006508">
    <property type="term" value="P:proteolysis"/>
    <property type="evidence" value="ECO:0007669"/>
    <property type="project" value="UniProtKB-KW"/>
</dbReference>
<dbReference type="Gene3D" id="3.10.100.10">
    <property type="entry name" value="Mannose-Binding Protein A, subunit A"/>
    <property type="match status" value="1"/>
</dbReference>
<keyword evidence="22" id="KW-1185">Reference proteome</keyword>
<feature type="region of interest" description="Disordered" evidence="13">
    <location>
        <begin position="536"/>
        <end position="587"/>
    </location>
</feature>
<dbReference type="InterPro" id="IPR018114">
    <property type="entry name" value="TRYPSIN_HIS"/>
</dbReference>
<keyword evidence="2 12" id="KW-0645">Protease</keyword>
<dbReference type="FunFam" id="2.40.10.10:FF:000053">
    <property type="entry name" value="Neurotrypsin"/>
    <property type="match status" value="1"/>
</dbReference>
<dbReference type="InterPro" id="IPR023415">
    <property type="entry name" value="LDLR_class-A_CS"/>
</dbReference>
<dbReference type="SUPFAM" id="SSF57414">
    <property type="entry name" value="Hairpin loop containing domain-like"/>
    <property type="match status" value="1"/>
</dbReference>
<feature type="domain" description="C-type lectin" evidence="15">
    <location>
        <begin position="1332"/>
        <end position="1477"/>
    </location>
</feature>
<dbReference type="PRINTS" id="PR00258">
    <property type="entry name" value="SPERACTRCPTR"/>
</dbReference>
<keyword evidence="5 12" id="KW-0720">Serine protease</keyword>
<dbReference type="PROSITE" id="PS00135">
    <property type="entry name" value="TRYPSIN_SER"/>
    <property type="match status" value="1"/>
</dbReference>
<feature type="compositionally biased region" description="Low complexity" evidence="13">
    <location>
        <begin position="719"/>
        <end position="730"/>
    </location>
</feature>
<evidence type="ECO:0000256" key="6">
    <source>
        <dbReference type="ARBA" id="ARBA00023157"/>
    </source>
</evidence>
<feature type="domain" description="SRCR" evidence="18">
    <location>
        <begin position="1909"/>
        <end position="2012"/>
    </location>
</feature>
<dbReference type="Pfam" id="PF00089">
    <property type="entry name" value="Trypsin"/>
    <property type="match status" value="1"/>
</dbReference>
<feature type="disulfide bond" evidence="9">
    <location>
        <begin position="1617"/>
        <end position="1632"/>
    </location>
</feature>
<protein>
    <recommendedName>
        <fullName evidence="23">Neurotrypsin</fullName>
    </recommendedName>
</protein>
<feature type="disulfide bond" evidence="10">
    <location>
        <begin position="1829"/>
        <end position="1839"/>
    </location>
</feature>
<reference evidence="21 22" key="1">
    <citation type="submission" date="2019-08" db="EMBL/GenBank/DDBJ databases">
        <title>The genome of the soybean aphid Biotype 1, its phylome, world population structure and adaptation to the North American continent.</title>
        <authorList>
            <person name="Giordano R."/>
            <person name="Donthu R.K."/>
            <person name="Hernandez A.G."/>
            <person name="Wright C.L."/>
            <person name="Zimin A.V."/>
        </authorList>
    </citation>
    <scope>NUCLEOTIDE SEQUENCE [LARGE SCALE GENOMIC DNA]</scope>
    <source>
        <tissue evidence="21">Whole aphids</tissue>
    </source>
</reference>
<dbReference type="SUPFAM" id="SSF57440">
    <property type="entry name" value="Kringle-like"/>
    <property type="match status" value="1"/>
</dbReference>
<dbReference type="InterPro" id="IPR016186">
    <property type="entry name" value="C-type_lectin-like/link_sf"/>
</dbReference>
<dbReference type="InterPro" id="IPR001254">
    <property type="entry name" value="Trypsin_dom"/>
</dbReference>
<dbReference type="PROSITE" id="PS50240">
    <property type="entry name" value="TRYPSIN_DOM"/>
    <property type="match status" value="1"/>
</dbReference>
<feature type="compositionally biased region" description="Polar residues" evidence="13">
    <location>
        <begin position="804"/>
        <end position="831"/>
    </location>
</feature>
<comment type="caution">
    <text evidence="21">The sequence shown here is derived from an EMBL/GenBank/DDBJ whole genome shotgun (WGS) entry which is preliminary data.</text>
</comment>
<dbReference type="InterPro" id="IPR001304">
    <property type="entry name" value="C-type_lectin-like"/>
</dbReference>
<dbReference type="CDD" id="cd01099">
    <property type="entry name" value="PAN_AP_HGF"/>
    <property type="match status" value="1"/>
</dbReference>
<dbReference type="InterPro" id="IPR003609">
    <property type="entry name" value="Pan_app"/>
</dbReference>
<dbReference type="CDD" id="cd00108">
    <property type="entry name" value="KR"/>
    <property type="match status" value="1"/>
</dbReference>
<dbReference type="SUPFAM" id="SSF56436">
    <property type="entry name" value="C-type lectin-like"/>
    <property type="match status" value="1"/>
</dbReference>
<feature type="transmembrane region" description="Helical" evidence="14">
    <location>
        <begin position="224"/>
        <end position="251"/>
    </location>
</feature>
<evidence type="ECO:0000313" key="21">
    <source>
        <dbReference type="EMBL" id="KAE9536419.1"/>
    </source>
</evidence>
<feature type="compositionally biased region" description="Polar residues" evidence="13">
    <location>
        <begin position="859"/>
        <end position="869"/>
    </location>
</feature>
<dbReference type="Gene3D" id="2.170.140.10">
    <property type="entry name" value="Chitin binding domain"/>
    <property type="match status" value="2"/>
</dbReference>
<feature type="domain" description="Chitin-binding type-2" evidence="19">
    <location>
        <begin position="1037"/>
        <end position="1093"/>
    </location>
</feature>
<evidence type="ECO:0000313" key="22">
    <source>
        <dbReference type="Proteomes" id="UP000475862"/>
    </source>
</evidence>
<dbReference type="SMART" id="SM00020">
    <property type="entry name" value="Tryp_SPc"/>
    <property type="match status" value="1"/>
</dbReference>
<evidence type="ECO:0000259" key="19">
    <source>
        <dbReference type="PROSITE" id="PS50940"/>
    </source>
</evidence>
<feature type="disulfide bond" evidence="10">
    <location>
        <begin position="1288"/>
        <end position="1298"/>
    </location>
</feature>
<dbReference type="InterPro" id="IPR013806">
    <property type="entry name" value="Kringle-like"/>
</dbReference>
<dbReference type="CDD" id="cd00037">
    <property type="entry name" value="CLECT"/>
    <property type="match status" value="1"/>
</dbReference>
<dbReference type="Gene3D" id="3.10.250.10">
    <property type="entry name" value="SRCR-like domain"/>
    <property type="match status" value="3"/>
</dbReference>
<evidence type="ECO:0000256" key="8">
    <source>
        <dbReference type="PROSITE-ProRule" id="PRU00121"/>
    </source>
</evidence>
<feature type="compositionally biased region" description="Polar residues" evidence="13">
    <location>
        <begin position="680"/>
        <end position="718"/>
    </location>
</feature>
<dbReference type="InterPro" id="IPR016187">
    <property type="entry name" value="CTDL_fold"/>
</dbReference>
<proteinExistence type="inferred from homology"/>
<comment type="caution">
    <text evidence="10">Lacks conserved residue(s) required for the propagation of feature annotation.</text>
</comment>
<feature type="disulfide bond" evidence="9">
    <location>
        <begin position="1598"/>
        <end position="1610"/>
    </location>
</feature>
<comment type="subcellular location">
    <subcellularLocation>
        <location evidence="11">Membrane</location>
        <topology evidence="11">Multi-pass membrane protein</topology>
    </subcellularLocation>
</comment>
<dbReference type="PROSITE" id="PS01209">
    <property type="entry name" value="LDLRA_1"/>
    <property type="match status" value="1"/>
</dbReference>
<dbReference type="EMBL" id="VYZN01000023">
    <property type="protein sequence ID" value="KAE9536419.1"/>
    <property type="molecule type" value="Genomic_DNA"/>
</dbReference>
<feature type="compositionally biased region" description="Polar residues" evidence="13">
    <location>
        <begin position="756"/>
        <end position="775"/>
    </location>
</feature>
<evidence type="ECO:0000256" key="2">
    <source>
        <dbReference type="ARBA" id="ARBA00022670"/>
    </source>
</evidence>